<accession>A0AAV3M1P1</accession>
<reference evidence="1 2" key="1">
    <citation type="submission" date="2014-01" db="EMBL/GenBank/DDBJ databases">
        <authorList>
            <person name="Durkin A.S."/>
            <person name="McCorrison J."/>
            <person name="Torralba M."/>
            <person name="Gillis M."/>
            <person name="Haft D.H."/>
            <person name="Methe B."/>
            <person name="Sutton G."/>
            <person name="Nelson K.E."/>
        </authorList>
    </citation>
    <scope>NUCLEOTIDE SEQUENCE [LARGE SCALE GENOMIC DNA]</scope>
    <source>
        <strain evidence="1 2">205/92</strain>
    </source>
</reference>
<gene>
    <name evidence="1" type="ORF">HMPREF1563_0363</name>
</gene>
<comment type="caution">
    <text evidence="1">The sequence shown here is derived from an EMBL/GenBank/DDBJ whole genome shotgun (WGS) entry which is preliminary data.</text>
</comment>
<organism evidence="1 2">
    <name type="scientific">Providencia alcalifaciens 205/92</name>
    <dbReference type="NCBI Taxonomy" id="1256988"/>
    <lineage>
        <taxon>Bacteria</taxon>
        <taxon>Pseudomonadati</taxon>
        <taxon>Pseudomonadota</taxon>
        <taxon>Gammaproteobacteria</taxon>
        <taxon>Enterobacterales</taxon>
        <taxon>Morganellaceae</taxon>
        <taxon>Providencia</taxon>
    </lineage>
</organism>
<name>A0AAV3M1P1_9GAMM</name>
<dbReference type="AlphaFoldDB" id="A0AAV3M1P1"/>
<evidence type="ECO:0000313" key="2">
    <source>
        <dbReference type="Proteomes" id="UP000022311"/>
    </source>
</evidence>
<dbReference type="EMBL" id="JALD01000068">
    <property type="protein sequence ID" value="EUD09700.1"/>
    <property type="molecule type" value="Genomic_DNA"/>
</dbReference>
<protein>
    <submittedName>
        <fullName evidence="1">Uncharacterized protein</fullName>
    </submittedName>
</protein>
<evidence type="ECO:0000313" key="1">
    <source>
        <dbReference type="EMBL" id="EUD09700.1"/>
    </source>
</evidence>
<dbReference type="Proteomes" id="UP000022311">
    <property type="component" value="Unassembled WGS sequence"/>
</dbReference>
<sequence>MKDVYNIAELGSADGVLTKEILIKIPNQIKLDAYEINNEFYSDLYLLTKKHKNLSVFFHQHRH</sequence>
<proteinExistence type="predicted"/>